<gene>
    <name evidence="2" type="ORF">ATANTOWER_008083</name>
</gene>
<comment type="caution">
    <text evidence="2">The sequence shown here is derived from an EMBL/GenBank/DDBJ whole genome shotgun (WGS) entry which is preliminary data.</text>
</comment>
<accession>A0ABU7BG38</accession>
<feature type="compositionally biased region" description="Low complexity" evidence="1">
    <location>
        <begin position="137"/>
        <end position="147"/>
    </location>
</feature>
<feature type="compositionally biased region" description="Polar residues" evidence="1">
    <location>
        <begin position="16"/>
        <end position="28"/>
    </location>
</feature>
<reference evidence="2 3" key="1">
    <citation type="submission" date="2021-07" db="EMBL/GenBank/DDBJ databases">
        <authorList>
            <person name="Palmer J.M."/>
        </authorList>
    </citation>
    <scope>NUCLEOTIDE SEQUENCE [LARGE SCALE GENOMIC DNA]</scope>
    <source>
        <strain evidence="2 3">AT_MEX2019</strain>
        <tissue evidence="2">Muscle</tissue>
    </source>
</reference>
<feature type="compositionally biased region" description="Polar residues" evidence="1">
    <location>
        <begin position="48"/>
        <end position="57"/>
    </location>
</feature>
<proteinExistence type="predicted"/>
<dbReference type="Proteomes" id="UP001345963">
    <property type="component" value="Unassembled WGS sequence"/>
</dbReference>
<feature type="region of interest" description="Disordered" evidence="1">
    <location>
        <begin position="111"/>
        <end position="193"/>
    </location>
</feature>
<dbReference type="EMBL" id="JAHUTI010051129">
    <property type="protein sequence ID" value="MED6249005.1"/>
    <property type="molecule type" value="Genomic_DNA"/>
</dbReference>
<name>A0ABU7BG38_9TELE</name>
<organism evidence="2 3">
    <name type="scientific">Ataeniobius toweri</name>
    <dbReference type="NCBI Taxonomy" id="208326"/>
    <lineage>
        <taxon>Eukaryota</taxon>
        <taxon>Metazoa</taxon>
        <taxon>Chordata</taxon>
        <taxon>Craniata</taxon>
        <taxon>Vertebrata</taxon>
        <taxon>Euteleostomi</taxon>
        <taxon>Actinopterygii</taxon>
        <taxon>Neopterygii</taxon>
        <taxon>Teleostei</taxon>
        <taxon>Neoteleostei</taxon>
        <taxon>Acanthomorphata</taxon>
        <taxon>Ovalentaria</taxon>
        <taxon>Atherinomorphae</taxon>
        <taxon>Cyprinodontiformes</taxon>
        <taxon>Goodeidae</taxon>
        <taxon>Ataeniobius</taxon>
    </lineage>
</organism>
<feature type="compositionally biased region" description="Basic residues" evidence="1">
    <location>
        <begin position="1"/>
        <end position="10"/>
    </location>
</feature>
<evidence type="ECO:0000256" key="1">
    <source>
        <dbReference type="SAM" id="MobiDB-lite"/>
    </source>
</evidence>
<sequence length="193" mass="21140">MSRAGKRGRRSSAGSLDSNMEGSIISSPHTRRRPTTAREGSSRGHPSIPNSASTSILGSLFGSKRGKPSSQSQPPLPPPGHPTLISHKPHPTNLHHTAQAVHTVQAQLHGPHPQYCQVPQNPPPYHHHHHYHPPPHTQYHQHPAYSSHAHHHSQHGHYTQHPHHAPHPQHHSQQPGQAHGGHKPKHSGISTVV</sequence>
<feature type="compositionally biased region" description="Basic residues" evidence="1">
    <location>
        <begin position="148"/>
        <end position="170"/>
    </location>
</feature>
<keyword evidence="3" id="KW-1185">Reference proteome</keyword>
<evidence type="ECO:0000313" key="3">
    <source>
        <dbReference type="Proteomes" id="UP001345963"/>
    </source>
</evidence>
<evidence type="ECO:0000313" key="2">
    <source>
        <dbReference type="EMBL" id="MED6249005.1"/>
    </source>
</evidence>
<feature type="region of interest" description="Disordered" evidence="1">
    <location>
        <begin position="1"/>
        <end position="92"/>
    </location>
</feature>
<protein>
    <submittedName>
        <fullName evidence="2">Uncharacterized protein</fullName>
    </submittedName>
</protein>